<feature type="signal peptide" evidence="1">
    <location>
        <begin position="1"/>
        <end position="17"/>
    </location>
</feature>
<dbReference type="RefSeq" id="XP_018233489.1">
    <property type="nucleotide sequence ID" value="XM_018398025.1"/>
</dbReference>
<dbReference type="KEGG" id="fox:FOXG_17995"/>
<proteinExistence type="predicted"/>
<sequence length="40" mass="4585">MQMHACMFVQFLACRHASTICNFTACLRYSGTICTQFFMA</sequence>
<protein>
    <submittedName>
        <fullName evidence="2">Uncharacterized protein</fullName>
    </submittedName>
</protein>
<evidence type="ECO:0000256" key="1">
    <source>
        <dbReference type="SAM" id="SignalP"/>
    </source>
</evidence>
<dbReference type="VEuPathDB" id="FungiDB:FOXG_17995"/>
<accession>A0A0J9U8C2</accession>
<dbReference type="EMBL" id="DS231696">
    <property type="protein sequence ID" value="KNA95443.1"/>
    <property type="molecule type" value="Genomic_DNA"/>
</dbReference>
<organism evidence="2 3">
    <name type="scientific">Fusarium oxysporum f. sp. lycopersici (strain 4287 / CBS 123668 / FGSC 9935 / NRRL 34936)</name>
    <name type="common">Fusarium vascular wilt of tomato</name>
    <dbReference type="NCBI Taxonomy" id="426428"/>
    <lineage>
        <taxon>Eukaryota</taxon>
        <taxon>Fungi</taxon>
        <taxon>Dikarya</taxon>
        <taxon>Ascomycota</taxon>
        <taxon>Pezizomycotina</taxon>
        <taxon>Sordariomycetes</taxon>
        <taxon>Hypocreomycetidae</taxon>
        <taxon>Hypocreales</taxon>
        <taxon>Nectriaceae</taxon>
        <taxon>Fusarium</taxon>
        <taxon>Fusarium oxysporum species complex</taxon>
    </lineage>
</organism>
<dbReference type="Proteomes" id="UP000009097">
    <property type="component" value="Unassembled WGS sequence"/>
</dbReference>
<feature type="chain" id="PRO_5005324293" evidence="1">
    <location>
        <begin position="18"/>
        <end position="40"/>
    </location>
</feature>
<reference evidence="2" key="2">
    <citation type="journal article" date="2010" name="Nature">
        <title>Comparative genomics reveals mobile pathogenicity chromosomes in Fusarium.</title>
        <authorList>
            <person name="Ma L.J."/>
            <person name="van der Does H.C."/>
            <person name="Borkovich K.A."/>
            <person name="Coleman J.J."/>
            <person name="Daboussi M.J."/>
            <person name="Di Pietro A."/>
            <person name="Dufresne M."/>
            <person name="Freitag M."/>
            <person name="Grabherr M."/>
            <person name="Henrissat B."/>
            <person name="Houterman P.M."/>
            <person name="Kang S."/>
            <person name="Shim W.B."/>
            <person name="Woloshuk C."/>
            <person name="Xie X."/>
            <person name="Xu J.R."/>
            <person name="Antoniw J."/>
            <person name="Baker S.E."/>
            <person name="Bluhm B.H."/>
            <person name="Breakspear A."/>
            <person name="Brown D.W."/>
            <person name="Butchko R.A."/>
            <person name="Chapman S."/>
            <person name="Coulson R."/>
            <person name="Coutinho P.M."/>
            <person name="Danchin E.G."/>
            <person name="Diener A."/>
            <person name="Gale L.R."/>
            <person name="Gardiner D.M."/>
            <person name="Goff S."/>
            <person name="Hammond-Kosack K.E."/>
            <person name="Hilburn K."/>
            <person name="Hua-Van A."/>
            <person name="Jonkers W."/>
            <person name="Kazan K."/>
            <person name="Kodira C.D."/>
            <person name="Koehrsen M."/>
            <person name="Kumar L."/>
            <person name="Lee Y.H."/>
            <person name="Li L."/>
            <person name="Manners J.M."/>
            <person name="Miranda-Saavedra D."/>
            <person name="Mukherjee M."/>
            <person name="Park G."/>
            <person name="Park J."/>
            <person name="Park S.Y."/>
            <person name="Proctor R.H."/>
            <person name="Regev A."/>
            <person name="Ruiz-Roldan M.C."/>
            <person name="Sain D."/>
            <person name="Sakthikumar S."/>
            <person name="Sykes S."/>
            <person name="Schwartz D.C."/>
            <person name="Turgeon B.G."/>
            <person name="Wapinski I."/>
            <person name="Yoder O."/>
            <person name="Young S."/>
            <person name="Zeng Q."/>
            <person name="Zhou S."/>
            <person name="Galagan J."/>
            <person name="Cuomo C.A."/>
            <person name="Kistler H.C."/>
            <person name="Rep M."/>
        </authorList>
    </citation>
    <scope>NUCLEOTIDE SEQUENCE [LARGE SCALE GENOMIC DNA]</scope>
    <source>
        <strain evidence="2">4287</strain>
    </source>
</reference>
<evidence type="ECO:0000313" key="2">
    <source>
        <dbReference type="EMBL" id="KNA95443.1"/>
    </source>
</evidence>
<dbReference type="GeneID" id="28958701"/>
<gene>
    <name evidence="2" type="ORF">FOXG_17995</name>
</gene>
<evidence type="ECO:0000313" key="3">
    <source>
        <dbReference type="Proteomes" id="UP000009097"/>
    </source>
</evidence>
<dbReference type="AlphaFoldDB" id="A0A0J9U8C2"/>
<reference evidence="2" key="1">
    <citation type="submission" date="2007-04" db="EMBL/GenBank/DDBJ databases">
        <authorList>
            <consortium name="The Broad Institute Genome Sequencing Platform"/>
            <person name="Birren B."/>
            <person name="Lander E."/>
            <person name="Galagan J."/>
            <person name="Nusbaum C."/>
            <person name="Devon K."/>
            <person name="Ma L.-J."/>
            <person name="Jaffe D."/>
            <person name="Butler J."/>
            <person name="Alvarez P."/>
            <person name="Gnerre S."/>
            <person name="Grabherr M."/>
            <person name="Kleber M."/>
            <person name="Mauceli E."/>
            <person name="Brockman W."/>
            <person name="MacCallum I.A."/>
            <person name="Young S."/>
            <person name="LaButti K."/>
            <person name="DeCaprio D."/>
            <person name="Crawford M."/>
            <person name="Koehrsen M."/>
            <person name="Engels R."/>
            <person name="Montgomery P."/>
            <person name="Pearson M."/>
            <person name="Howarth C."/>
            <person name="Larson L."/>
            <person name="White J."/>
            <person name="O'Leary S."/>
            <person name="Kodira C."/>
            <person name="Zeng Q."/>
            <person name="Yandava C."/>
            <person name="Alvarado L."/>
            <person name="Kistler C."/>
            <person name="Shim W.-B."/>
            <person name="Kang S."/>
            <person name="Woloshuk C."/>
        </authorList>
    </citation>
    <scope>NUCLEOTIDE SEQUENCE</scope>
    <source>
        <strain evidence="2">4287</strain>
    </source>
</reference>
<keyword evidence="1" id="KW-0732">Signal</keyword>
<name>A0A0J9U8C2_FUSO4</name>